<accession>A0A2K2D7E2</accession>
<evidence type="ECO:0000313" key="2">
    <source>
        <dbReference type="EMBL" id="PNT70199.1"/>
    </source>
</evidence>
<organism evidence="2">
    <name type="scientific">Brachypodium distachyon</name>
    <name type="common">Purple false brome</name>
    <name type="synonym">Trachynia distachya</name>
    <dbReference type="NCBI Taxonomy" id="15368"/>
    <lineage>
        <taxon>Eukaryota</taxon>
        <taxon>Viridiplantae</taxon>
        <taxon>Streptophyta</taxon>
        <taxon>Embryophyta</taxon>
        <taxon>Tracheophyta</taxon>
        <taxon>Spermatophyta</taxon>
        <taxon>Magnoliopsida</taxon>
        <taxon>Liliopsida</taxon>
        <taxon>Poales</taxon>
        <taxon>Poaceae</taxon>
        <taxon>BOP clade</taxon>
        <taxon>Pooideae</taxon>
        <taxon>Stipodae</taxon>
        <taxon>Brachypodieae</taxon>
        <taxon>Brachypodium</taxon>
    </lineage>
</organism>
<proteinExistence type="predicted"/>
<reference evidence="3" key="3">
    <citation type="submission" date="2018-08" db="UniProtKB">
        <authorList>
            <consortium name="EnsemblPlants"/>
        </authorList>
    </citation>
    <scope>IDENTIFICATION</scope>
    <source>
        <strain evidence="3">cv. Bd21</strain>
    </source>
</reference>
<dbReference type="Proteomes" id="UP000008810">
    <property type="component" value="Chromosome 2"/>
</dbReference>
<dbReference type="InParanoid" id="A0A2K2D7E2"/>
<gene>
    <name evidence="2" type="ORF">BRADI_2g07586v3</name>
</gene>
<protein>
    <submittedName>
        <fullName evidence="2 3">Uncharacterized protein</fullName>
    </submittedName>
</protein>
<dbReference type="EnsemblPlants" id="PNT70199">
    <property type="protein sequence ID" value="PNT70199"/>
    <property type="gene ID" value="BRADI_2g07586v3"/>
</dbReference>
<feature type="region of interest" description="Disordered" evidence="1">
    <location>
        <begin position="1"/>
        <end position="26"/>
    </location>
</feature>
<evidence type="ECO:0000313" key="4">
    <source>
        <dbReference type="Proteomes" id="UP000008810"/>
    </source>
</evidence>
<reference evidence="2" key="2">
    <citation type="submission" date="2017-06" db="EMBL/GenBank/DDBJ databases">
        <title>WGS assembly of Brachypodium distachyon.</title>
        <authorList>
            <consortium name="The International Brachypodium Initiative"/>
            <person name="Lucas S."/>
            <person name="Harmon-Smith M."/>
            <person name="Lail K."/>
            <person name="Tice H."/>
            <person name="Grimwood J."/>
            <person name="Bruce D."/>
            <person name="Barry K."/>
            <person name="Shu S."/>
            <person name="Lindquist E."/>
            <person name="Wang M."/>
            <person name="Pitluck S."/>
            <person name="Vogel J.P."/>
            <person name="Garvin D.F."/>
            <person name="Mockler T.C."/>
            <person name="Schmutz J."/>
            <person name="Rokhsar D."/>
            <person name="Bevan M.W."/>
        </authorList>
    </citation>
    <scope>NUCLEOTIDE SEQUENCE</scope>
    <source>
        <strain evidence="2">Bd21</strain>
    </source>
</reference>
<dbReference type="AlphaFoldDB" id="A0A2K2D7E2"/>
<reference evidence="2 3" key="1">
    <citation type="journal article" date="2010" name="Nature">
        <title>Genome sequencing and analysis of the model grass Brachypodium distachyon.</title>
        <authorList>
            <consortium name="International Brachypodium Initiative"/>
        </authorList>
    </citation>
    <scope>NUCLEOTIDE SEQUENCE [LARGE SCALE GENOMIC DNA]</scope>
    <source>
        <strain evidence="2 3">Bd21</strain>
    </source>
</reference>
<dbReference type="EMBL" id="CM000881">
    <property type="protein sequence ID" value="PNT70199.1"/>
    <property type="molecule type" value="Genomic_DNA"/>
</dbReference>
<evidence type="ECO:0000313" key="3">
    <source>
        <dbReference type="EnsemblPlants" id="PNT70199"/>
    </source>
</evidence>
<evidence type="ECO:0000256" key="1">
    <source>
        <dbReference type="SAM" id="MobiDB-lite"/>
    </source>
</evidence>
<keyword evidence="4" id="KW-1185">Reference proteome</keyword>
<name>A0A2K2D7E2_BRADI</name>
<sequence length="142" mass="16041">MSLAPAVDGGGGCHRPPSRAHHRGASNATVTAFEHKHVDVAEPADLLHGVYDGGGERWHPHVIFFKFLETTDVVFFQMLSKYSYTIHITKSASGFSQTTGPNSLFCWASIFSIESYRRNPNKRSLYLRRRRKLISQSMIMRC</sequence>
<dbReference type="Gramene" id="PNT70199">
    <property type="protein sequence ID" value="PNT70199"/>
    <property type="gene ID" value="BRADI_2g07586v3"/>
</dbReference>